<evidence type="ECO:0000256" key="2">
    <source>
        <dbReference type="SAM" id="SignalP"/>
    </source>
</evidence>
<protein>
    <recommendedName>
        <fullName evidence="3">Neurotransmitter-gated ion-channel ligand-binding domain-containing protein</fullName>
    </recommendedName>
</protein>
<dbReference type="Pfam" id="PF02931">
    <property type="entry name" value="Neur_chan_LBD"/>
    <property type="match status" value="2"/>
</dbReference>
<dbReference type="InterPro" id="IPR006202">
    <property type="entry name" value="Neur_chan_lig-bd"/>
</dbReference>
<keyword evidence="2" id="KW-0732">Signal</keyword>
<evidence type="ECO:0000259" key="3">
    <source>
        <dbReference type="Pfam" id="PF02931"/>
    </source>
</evidence>
<feature type="signal peptide" evidence="2">
    <location>
        <begin position="1"/>
        <end position="19"/>
    </location>
</feature>
<reference evidence="4" key="1">
    <citation type="submission" date="2021-03" db="EMBL/GenBank/DDBJ databases">
        <authorList>
            <person name="Bekaert M."/>
        </authorList>
    </citation>
    <scope>NUCLEOTIDE SEQUENCE</scope>
</reference>
<comment type="caution">
    <text evidence="4">The sequence shown here is derived from an EMBL/GenBank/DDBJ whole genome shotgun (WGS) entry which is preliminary data.</text>
</comment>
<dbReference type="GO" id="GO:0005230">
    <property type="term" value="F:extracellular ligand-gated monoatomic ion channel activity"/>
    <property type="evidence" value="ECO:0007669"/>
    <property type="project" value="InterPro"/>
</dbReference>
<keyword evidence="1" id="KW-0812">Transmembrane</keyword>
<dbReference type="EMBL" id="CAJPWZ010003316">
    <property type="protein sequence ID" value="CAG2256794.1"/>
    <property type="molecule type" value="Genomic_DNA"/>
</dbReference>
<organism evidence="4 5">
    <name type="scientific">Mytilus edulis</name>
    <name type="common">Blue mussel</name>
    <dbReference type="NCBI Taxonomy" id="6550"/>
    <lineage>
        <taxon>Eukaryota</taxon>
        <taxon>Metazoa</taxon>
        <taxon>Spiralia</taxon>
        <taxon>Lophotrochozoa</taxon>
        <taxon>Mollusca</taxon>
        <taxon>Bivalvia</taxon>
        <taxon>Autobranchia</taxon>
        <taxon>Pteriomorphia</taxon>
        <taxon>Mytilida</taxon>
        <taxon>Mytiloidea</taxon>
        <taxon>Mytilidae</taxon>
        <taxon>Mytilinae</taxon>
        <taxon>Mytilus</taxon>
    </lineage>
</organism>
<dbReference type="InterPro" id="IPR036734">
    <property type="entry name" value="Neur_chan_lig-bd_sf"/>
</dbReference>
<dbReference type="Proteomes" id="UP000683360">
    <property type="component" value="Unassembled WGS sequence"/>
</dbReference>
<dbReference type="FunFam" id="2.70.170.10:FF:000028">
    <property type="entry name" value="AcetylCholine Receptor"/>
    <property type="match status" value="1"/>
</dbReference>
<dbReference type="GO" id="GO:0004888">
    <property type="term" value="F:transmembrane signaling receptor activity"/>
    <property type="evidence" value="ECO:0007669"/>
    <property type="project" value="InterPro"/>
</dbReference>
<keyword evidence="1" id="KW-0472">Membrane</keyword>
<evidence type="ECO:0000256" key="1">
    <source>
        <dbReference type="SAM" id="Phobius"/>
    </source>
</evidence>
<evidence type="ECO:0000313" key="4">
    <source>
        <dbReference type="EMBL" id="CAG2256794.1"/>
    </source>
</evidence>
<dbReference type="PANTHER" id="PTHR18945">
    <property type="entry name" value="NEUROTRANSMITTER GATED ION CHANNEL"/>
    <property type="match status" value="1"/>
</dbReference>
<feature type="domain" description="Neurotransmitter-gated ion-channel ligand-binding" evidence="3">
    <location>
        <begin position="184"/>
        <end position="384"/>
    </location>
</feature>
<dbReference type="AlphaFoldDB" id="A0A8S3VJ92"/>
<accession>A0A8S3VJ92</accession>
<dbReference type="GO" id="GO:0016020">
    <property type="term" value="C:membrane"/>
    <property type="evidence" value="ECO:0007669"/>
    <property type="project" value="InterPro"/>
</dbReference>
<gene>
    <name evidence="4" type="ORF">MEDL_68107</name>
</gene>
<keyword evidence="1" id="KW-1133">Transmembrane helix</keyword>
<dbReference type="InterPro" id="IPR006201">
    <property type="entry name" value="Neur_channel"/>
</dbReference>
<feature type="domain" description="Neurotransmitter-gated ion-channel ligand-binding" evidence="3">
    <location>
        <begin position="26"/>
        <end position="165"/>
    </location>
</feature>
<feature type="transmembrane region" description="Helical" evidence="1">
    <location>
        <begin position="423"/>
        <end position="444"/>
    </location>
</feature>
<dbReference type="OrthoDB" id="6080865at2759"/>
<evidence type="ECO:0000313" key="5">
    <source>
        <dbReference type="Proteomes" id="UP000683360"/>
    </source>
</evidence>
<keyword evidence="5" id="KW-1185">Reference proteome</keyword>
<proteinExistence type="predicted"/>
<feature type="chain" id="PRO_5035944112" description="Neurotransmitter-gated ion-channel ligand-binding domain-containing protein" evidence="2">
    <location>
        <begin position="20"/>
        <end position="445"/>
    </location>
</feature>
<sequence length="445" mass="49759">MSAIFKIVLVILTLDKTNGQDISNVKQLYTDVFANHQKEVFPKVDQNTPLKISMTMYLMTITKFDEVDETIVILGGLGCSWNDAGISWDPTSYENKIYYTFLPSENIWTPPITLINAVDVLGPVQGDTKTNVYIFYDGNVTWPLGGVMSAKCTTDISKFPYDSQTFMTMLTLGRINGQTLSNVKQLYADVFANHQKEVLPKVDEKTPLEISVGFSLFTISKFDEVDETIVILGGIICSWNDAGITWDPTSYGNKVYIILTNDKIWTPPITLANAVDVLGPVQGLTETTAIIFYDGNVSLPLGGVMSAKCTTDISKFPYDSQTCKFEFLVWGYSAREIVLNLASDPFSENFFIPNSNWKFTSYNIQTFSWNGYSTLEFSMTIKRESFKNHNKIAAEPINDEKPSIDCSPPVSVTWKDVSHGFDVLSMIVSYVVICVGIAVFFIIVR</sequence>
<dbReference type="Gene3D" id="2.70.170.10">
    <property type="entry name" value="Neurotransmitter-gated ion-channel ligand-binding domain"/>
    <property type="match status" value="2"/>
</dbReference>
<dbReference type="SUPFAM" id="SSF63712">
    <property type="entry name" value="Nicotinic receptor ligand binding domain-like"/>
    <property type="match status" value="2"/>
</dbReference>
<dbReference type="CDD" id="cd18989">
    <property type="entry name" value="LGIC_ECD_cation"/>
    <property type="match status" value="2"/>
</dbReference>
<name>A0A8S3VJ92_MYTED</name>